<dbReference type="RefSeq" id="WP_190425986.1">
    <property type="nucleotide sequence ID" value="NZ_JAAOCA010000044.1"/>
</dbReference>
<dbReference type="Pfam" id="PF00083">
    <property type="entry name" value="Sugar_tr"/>
    <property type="match status" value="1"/>
</dbReference>
<evidence type="ECO:0000256" key="7">
    <source>
        <dbReference type="SAM" id="Phobius"/>
    </source>
</evidence>
<feature type="transmembrane region" description="Helical" evidence="7">
    <location>
        <begin position="109"/>
        <end position="131"/>
    </location>
</feature>
<evidence type="ECO:0000256" key="6">
    <source>
        <dbReference type="ARBA" id="ARBA00023136"/>
    </source>
</evidence>
<dbReference type="SUPFAM" id="SSF103473">
    <property type="entry name" value="MFS general substrate transporter"/>
    <property type="match status" value="1"/>
</dbReference>
<dbReference type="Gene3D" id="1.20.1250.20">
    <property type="entry name" value="MFS general substrate transporter like domains"/>
    <property type="match status" value="1"/>
</dbReference>
<dbReference type="PROSITE" id="PS50850">
    <property type="entry name" value="MFS"/>
    <property type="match status" value="1"/>
</dbReference>
<reference evidence="9 10" key="1">
    <citation type="journal article" date="2020" name="Insects">
        <title>Bacteria Belonging to Pseudomonas typographi sp. nov. from the Bark Beetle Ips typographus Have Genomic Potential to Aid in the Host Ecology.</title>
        <authorList>
            <person name="Peral-Aranega E."/>
            <person name="Saati-Santamaria Z."/>
            <person name="Kolarik M."/>
            <person name="Rivas R."/>
            <person name="Garcia-Fraile P."/>
        </authorList>
    </citation>
    <scope>NUCLEOTIDE SEQUENCE [LARGE SCALE GENOMIC DNA]</scope>
    <source>
        <strain evidence="9 10">CA3A</strain>
    </source>
</reference>
<name>A0ABR7Z9A9_9PSED</name>
<keyword evidence="6 7" id="KW-0472">Membrane</keyword>
<feature type="domain" description="Major facilitator superfamily (MFS) profile" evidence="8">
    <location>
        <begin position="41"/>
        <end position="470"/>
    </location>
</feature>
<keyword evidence="5 7" id="KW-1133">Transmembrane helix</keyword>
<dbReference type="EMBL" id="JAAOCA010000044">
    <property type="protein sequence ID" value="MBD1601899.1"/>
    <property type="molecule type" value="Genomic_DNA"/>
</dbReference>
<feature type="transmembrane region" description="Helical" evidence="7">
    <location>
        <begin position="199"/>
        <end position="222"/>
    </location>
</feature>
<feature type="transmembrane region" description="Helical" evidence="7">
    <location>
        <begin position="416"/>
        <end position="442"/>
    </location>
</feature>
<comment type="subcellular location">
    <subcellularLocation>
        <location evidence="1">Membrane</location>
        <topology evidence="1">Multi-pass membrane protein</topology>
    </subcellularLocation>
</comment>
<feature type="transmembrane region" description="Helical" evidence="7">
    <location>
        <begin position="448"/>
        <end position="467"/>
    </location>
</feature>
<dbReference type="CDD" id="cd17316">
    <property type="entry name" value="MFS_SV2_like"/>
    <property type="match status" value="1"/>
</dbReference>
<proteinExistence type="inferred from homology"/>
<dbReference type="InterPro" id="IPR036259">
    <property type="entry name" value="MFS_trans_sf"/>
</dbReference>
<evidence type="ECO:0000256" key="5">
    <source>
        <dbReference type="ARBA" id="ARBA00022989"/>
    </source>
</evidence>
<evidence type="ECO:0000313" key="9">
    <source>
        <dbReference type="EMBL" id="MBD1601899.1"/>
    </source>
</evidence>
<feature type="transmembrane region" description="Helical" evidence="7">
    <location>
        <begin position="37"/>
        <end position="59"/>
    </location>
</feature>
<keyword evidence="3" id="KW-0813">Transport</keyword>
<feature type="transmembrane region" description="Helical" evidence="7">
    <location>
        <begin position="289"/>
        <end position="313"/>
    </location>
</feature>
<evidence type="ECO:0000256" key="4">
    <source>
        <dbReference type="ARBA" id="ARBA00022692"/>
    </source>
</evidence>
<protein>
    <submittedName>
        <fullName evidence="9">MFS transporter</fullName>
    </submittedName>
</protein>
<sequence>MTTREVPSAAAEHGDTAQRIYETDLPARLDRLPWGRFHTLLVMALGITWLLDGLEVTLAGSVSGALKDSPALHLNNADIGLAGTAYIAGAVLGALFFGWLTDRLGRRKLFFITLFLYIGATALTAFSWNLWSFLLFRFLTGAGIGGEYTAINSTIQEFTPARFRGWVDLTINGTFWVGAALGAGGSIVLLNPDVASGDLGWRLCFGIGAALGLVIMLMRLWVPESPRWLLIHNQPEEALRIVEQIERRFRDLGHTLAPLNEPPLRLHSRDHTPLAEVFNSLFKVHRQRALVGLTLLTAQAFFYNAIFFTYALVLTDFYGVPSAHVGWYVLPFALGNFCGPLLLGRLFDVVGRKVMISLTYVLSGVLLAASGYLFARGVFTVVEQTAAWMVIFFFASAAASSAYLTVAETFPLEIRALAIAVFYAFGTALGGIIGPTLFGALIESHDRFNVFVGYLLGAALMVGAGLVQARWGVAAERQALEKVAQPLSQAA</sequence>
<comment type="caution">
    <text evidence="9">The sequence shown here is derived from an EMBL/GenBank/DDBJ whole genome shotgun (WGS) entry which is preliminary data.</text>
</comment>
<evidence type="ECO:0000256" key="3">
    <source>
        <dbReference type="ARBA" id="ARBA00022448"/>
    </source>
</evidence>
<gene>
    <name evidence="9" type="ORF">HAQ05_24800</name>
</gene>
<evidence type="ECO:0000256" key="2">
    <source>
        <dbReference type="ARBA" id="ARBA00010992"/>
    </source>
</evidence>
<keyword evidence="10" id="KW-1185">Reference proteome</keyword>
<keyword evidence="4 7" id="KW-0812">Transmembrane</keyword>
<feature type="transmembrane region" description="Helical" evidence="7">
    <location>
        <begin position="386"/>
        <end position="404"/>
    </location>
</feature>
<dbReference type="InterPro" id="IPR005828">
    <property type="entry name" value="MFS_sugar_transport-like"/>
</dbReference>
<dbReference type="Proteomes" id="UP000805841">
    <property type="component" value="Unassembled WGS sequence"/>
</dbReference>
<feature type="transmembrane region" description="Helical" evidence="7">
    <location>
        <begin position="325"/>
        <end position="343"/>
    </location>
</feature>
<dbReference type="InterPro" id="IPR020846">
    <property type="entry name" value="MFS_dom"/>
</dbReference>
<evidence type="ECO:0000313" key="10">
    <source>
        <dbReference type="Proteomes" id="UP000805841"/>
    </source>
</evidence>
<comment type="similarity">
    <text evidence="2">Belongs to the major facilitator superfamily. Sugar transporter (TC 2.A.1.1) family.</text>
</comment>
<evidence type="ECO:0000256" key="1">
    <source>
        <dbReference type="ARBA" id="ARBA00004141"/>
    </source>
</evidence>
<feature type="transmembrane region" description="Helical" evidence="7">
    <location>
        <begin position="355"/>
        <end position="374"/>
    </location>
</feature>
<accession>A0ABR7Z9A9</accession>
<evidence type="ECO:0000259" key="8">
    <source>
        <dbReference type="PROSITE" id="PS50850"/>
    </source>
</evidence>
<dbReference type="PANTHER" id="PTHR23511">
    <property type="entry name" value="SYNAPTIC VESICLE GLYCOPROTEIN 2"/>
    <property type="match status" value="1"/>
</dbReference>
<organism evidence="9 10">
    <name type="scientific">Pseudomonas typographi</name>
    <dbReference type="NCBI Taxonomy" id="2715964"/>
    <lineage>
        <taxon>Bacteria</taxon>
        <taxon>Pseudomonadati</taxon>
        <taxon>Pseudomonadota</taxon>
        <taxon>Gammaproteobacteria</taxon>
        <taxon>Pseudomonadales</taxon>
        <taxon>Pseudomonadaceae</taxon>
        <taxon>Pseudomonas</taxon>
    </lineage>
</organism>
<feature type="transmembrane region" description="Helical" evidence="7">
    <location>
        <begin position="79"/>
        <end position="100"/>
    </location>
</feature>